<proteinExistence type="predicted"/>
<name>A0ABW9IUV3_STRGJ</name>
<evidence type="ECO:0000313" key="3">
    <source>
        <dbReference type="Proteomes" id="UP001631993"/>
    </source>
</evidence>
<comment type="caution">
    <text evidence="2">The sequence shown here is derived from an EMBL/GenBank/DDBJ whole genome shotgun (WGS) entry which is preliminary data.</text>
</comment>
<evidence type="ECO:0008006" key="4">
    <source>
        <dbReference type="Google" id="ProtNLM"/>
    </source>
</evidence>
<feature type="region of interest" description="Disordered" evidence="1">
    <location>
        <begin position="16"/>
        <end position="43"/>
    </location>
</feature>
<dbReference type="Proteomes" id="UP001631993">
    <property type="component" value="Unassembled WGS sequence"/>
</dbReference>
<sequence length="59" mass="6184">MTWAPDSPRAPELADALRALGGGPPRMLGDGDTRNPQAPPGRPRLLDALLDEVVAALVQ</sequence>
<evidence type="ECO:0000313" key="2">
    <source>
        <dbReference type="EMBL" id="MFM9651847.1"/>
    </source>
</evidence>
<evidence type="ECO:0000256" key="1">
    <source>
        <dbReference type="SAM" id="MobiDB-lite"/>
    </source>
</evidence>
<dbReference type="RefSeq" id="WP_409085461.1">
    <property type="nucleotide sequence ID" value="NZ_JBJVMW010000027.1"/>
</dbReference>
<organism evidence="2 3">
    <name type="scientific">Streptomyces galilaeus</name>
    <dbReference type="NCBI Taxonomy" id="33899"/>
    <lineage>
        <taxon>Bacteria</taxon>
        <taxon>Bacillati</taxon>
        <taxon>Actinomycetota</taxon>
        <taxon>Actinomycetes</taxon>
        <taxon>Kitasatosporales</taxon>
        <taxon>Streptomycetaceae</taxon>
        <taxon>Streptomyces</taxon>
    </lineage>
</organism>
<dbReference type="EMBL" id="JBJVNE010000023">
    <property type="protein sequence ID" value="MFM9651847.1"/>
    <property type="molecule type" value="Genomic_DNA"/>
</dbReference>
<accession>A0ABW9IUV3</accession>
<protein>
    <recommendedName>
        <fullName evidence="4">Aspartate aminotransferase family protein</fullName>
    </recommendedName>
</protein>
<gene>
    <name evidence="2" type="ORF">ACKI1S_37630</name>
</gene>
<keyword evidence="3" id="KW-1185">Reference proteome</keyword>
<reference evidence="2 3" key="1">
    <citation type="submission" date="2024-12" db="EMBL/GenBank/DDBJ databases">
        <title>Forecasting of Potato common scab and diversities of Pathogenic streptomyces spp. in china.</title>
        <authorList>
            <person name="Handique U."/>
            <person name="Wu J."/>
        </authorList>
    </citation>
    <scope>NUCLEOTIDE SEQUENCE [LARGE SCALE GENOMIC DNA]</scope>
    <source>
        <strain evidence="2 3">ZRIMU1585</strain>
    </source>
</reference>